<comment type="caution">
    <text evidence="1">The sequence shown here is derived from an EMBL/GenBank/DDBJ whole genome shotgun (WGS) entry which is preliminary data.</text>
</comment>
<sequence length="161" mass="17803">MPPRKVAANSGEKDSDGPKAVEFRILDAVLKTCTPDDKPKSIDFELMTKKLGFKNIVVAKKRWSQVCKSNGWYSATGTGPATSSAGENVGTEHPAKQEPNASSAIQKLEKLVITQDIDQEKVKQEDNQVNSPTGNVMHGNYQAVDELPRQKRIFREYSEDP</sequence>
<accession>A0ACB9YIS4</accession>
<organism evidence="1 2">
    <name type="scientific">Hypoxylon rubiginosum</name>
    <dbReference type="NCBI Taxonomy" id="110542"/>
    <lineage>
        <taxon>Eukaryota</taxon>
        <taxon>Fungi</taxon>
        <taxon>Dikarya</taxon>
        <taxon>Ascomycota</taxon>
        <taxon>Pezizomycotina</taxon>
        <taxon>Sordariomycetes</taxon>
        <taxon>Xylariomycetidae</taxon>
        <taxon>Xylariales</taxon>
        <taxon>Hypoxylaceae</taxon>
        <taxon>Hypoxylon</taxon>
    </lineage>
</organism>
<gene>
    <name evidence="1" type="ORF">F4820DRAFT_467920</name>
</gene>
<keyword evidence="2" id="KW-1185">Reference proteome</keyword>
<dbReference type="EMBL" id="MU393692">
    <property type="protein sequence ID" value="KAI4858755.1"/>
    <property type="molecule type" value="Genomic_DNA"/>
</dbReference>
<name>A0ACB9YIS4_9PEZI</name>
<proteinExistence type="predicted"/>
<dbReference type="Proteomes" id="UP001497700">
    <property type="component" value="Unassembled WGS sequence"/>
</dbReference>
<reference evidence="1 2" key="1">
    <citation type="journal article" date="2022" name="New Phytol.">
        <title>Ecological generalism drives hyperdiversity of secondary metabolite gene clusters in xylarialean endophytes.</title>
        <authorList>
            <person name="Franco M.E.E."/>
            <person name="Wisecaver J.H."/>
            <person name="Arnold A.E."/>
            <person name="Ju Y.M."/>
            <person name="Slot J.C."/>
            <person name="Ahrendt S."/>
            <person name="Moore L.P."/>
            <person name="Eastman K.E."/>
            <person name="Scott K."/>
            <person name="Konkel Z."/>
            <person name="Mondo S.J."/>
            <person name="Kuo A."/>
            <person name="Hayes R.D."/>
            <person name="Haridas S."/>
            <person name="Andreopoulos B."/>
            <person name="Riley R."/>
            <person name="LaButti K."/>
            <person name="Pangilinan J."/>
            <person name="Lipzen A."/>
            <person name="Amirebrahimi M."/>
            <person name="Yan J."/>
            <person name="Adam C."/>
            <person name="Keymanesh K."/>
            <person name="Ng V."/>
            <person name="Louie K."/>
            <person name="Northen T."/>
            <person name="Drula E."/>
            <person name="Henrissat B."/>
            <person name="Hsieh H.M."/>
            <person name="Youens-Clark K."/>
            <person name="Lutzoni F."/>
            <person name="Miadlikowska J."/>
            <person name="Eastwood D.C."/>
            <person name="Hamelin R.C."/>
            <person name="Grigoriev I.V."/>
            <person name="U'Ren J.M."/>
        </authorList>
    </citation>
    <scope>NUCLEOTIDE SEQUENCE [LARGE SCALE GENOMIC DNA]</scope>
    <source>
        <strain evidence="1 2">CBS 119005</strain>
    </source>
</reference>
<protein>
    <submittedName>
        <fullName evidence="1">Uncharacterized protein</fullName>
    </submittedName>
</protein>
<evidence type="ECO:0000313" key="1">
    <source>
        <dbReference type="EMBL" id="KAI4858755.1"/>
    </source>
</evidence>
<evidence type="ECO:0000313" key="2">
    <source>
        <dbReference type="Proteomes" id="UP001497700"/>
    </source>
</evidence>